<feature type="region of interest" description="Disordered" evidence="1">
    <location>
        <begin position="1"/>
        <end position="88"/>
    </location>
</feature>
<dbReference type="Gramene" id="MELO3C026964.2.1">
    <property type="protein sequence ID" value="MELO3C026964.2.1"/>
    <property type="gene ID" value="MELO3C026964.2"/>
</dbReference>
<protein>
    <submittedName>
        <fullName evidence="2">Uncharacterized protein</fullName>
    </submittedName>
</protein>
<accession>A0A9I9E271</accession>
<dbReference type="EnsemblPlants" id="MELO3C026964.2.1">
    <property type="protein sequence ID" value="MELO3C026964.2.1"/>
    <property type="gene ID" value="MELO3C026964.2"/>
</dbReference>
<evidence type="ECO:0000313" key="2">
    <source>
        <dbReference type="EnsemblPlants" id="MELO3C026964.2.1"/>
    </source>
</evidence>
<reference evidence="2" key="1">
    <citation type="submission" date="2023-03" db="UniProtKB">
        <authorList>
            <consortium name="EnsemblPlants"/>
        </authorList>
    </citation>
    <scope>IDENTIFICATION</scope>
</reference>
<sequence>MDLERERERDTDADLERERELERESEPENEREREEEPDPDGGERRPLLGFAMAGNGGRVKIETLTKTRQGQRKGEATQKNGRDVNRWG</sequence>
<evidence type="ECO:0000256" key="1">
    <source>
        <dbReference type="SAM" id="MobiDB-lite"/>
    </source>
</evidence>
<feature type="compositionally biased region" description="Basic and acidic residues" evidence="1">
    <location>
        <begin position="1"/>
        <end position="34"/>
    </location>
</feature>
<feature type="compositionally biased region" description="Basic and acidic residues" evidence="1">
    <location>
        <begin position="72"/>
        <end position="88"/>
    </location>
</feature>
<organism evidence="2">
    <name type="scientific">Cucumis melo</name>
    <name type="common">Muskmelon</name>
    <dbReference type="NCBI Taxonomy" id="3656"/>
    <lineage>
        <taxon>Eukaryota</taxon>
        <taxon>Viridiplantae</taxon>
        <taxon>Streptophyta</taxon>
        <taxon>Embryophyta</taxon>
        <taxon>Tracheophyta</taxon>
        <taxon>Spermatophyta</taxon>
        <taxon>Magnoliopsida</taxon>
        <taxon>eudicotyledons</taxon>
        <taxon>Gunneridae</taxon>
        <taxon>Pentapetalae</taxon>
        <taxon>rosids</taxon>
        <taxon>fabids</taxon>
        <taxon>Cucurbitales</taxon>
        <taxon>Cucurbitaceae</taxon>
        <taxon>Benincaseae</taxon>
        <taxon>Cucumis</taxon>
    </lineage>
</organism>
<dbReference type="AlphaFoldDB" id="A0A9I9E271"/>
<name>A0A9I9E271_CUCME</name>
<proteinExistence type="predicted"/>